<reference evidence="1" key="2">
    <citation type="submission" date="2020-09" db="EMBL/GenBank/DDBJ databases">
        <authorList>
            <person name="Sun Q."/>
            <person name="Zhou Y."/>
        </authorList>
    </citation>
    <scope>NUCLEOTIDE SEQUENCE</scope>
    <source>
        <strain evidence="1">CGMCC 1.12726</strain>
    </source>
</reference>
<accession>A0A917FPF3</accession>
<dbReference type="Gene3D" id="3.40.50.1820">
    <property type="entry name" value="alpha/beta hydrolase"/>
    <property type="match status" value="1"/>
</dbReference>
<dbReference type="Proteomes" id="UP000632858">
    <property type="component" value="Unassembled WGS sequence"/>
</dbReference>
<proteinExistence type="predicted"/>
<dbReference type="PROSITE" id="PS51257">
    <property type="entry name" value="PROKAR_LIPOPROTEIN"/>
    <property type="match status" value="1"/>
</dbReference>
<dbReference type="RefSeq" id="WP_188449603.1">
    <property type="nucleotide sequence ID" value="NZ_BMFO01000003.1"/>
</dbReference>
<dbReference type="PANTHER" id="PTHR11440">
    <property type="entry name" value="LECITHIN-CHOLESTEROL ACYLTRANSFERASE-RELATED"/>
    <property type="match status" value="1"/>
</dbReference>
<evidence type="ECO:0008006" key="3">
    <source>
        <dbReference type="Google" id="ProtNLM"/>
    </source>
</evidence>
<dbReference type="InterPro" id="IPR029058">
    <property type="entry name" value="AB_hydrolase_fold"/>
</dbReference>
<dbReference type="SUPFAM" id="SSF53474">
    <property type="entry name" value="alpha/beta-Hydrolases"/>
    <property type="match status" value="1"/>
</dbReference>
<dbReference type="AlphaFoldDB" id="A0A917FPF3"/>
<evidence type="ECO:0000313" key="2">
    <source>
        <dbReference type="Proteomes" id="UP000632858"/>
    </source>
</evidence>
<name>A0A917FPF3_9GAMM</name>
<protein>
    <recommendedName>
        <fullName evidence="3">Alpha/beta hydrolase</fullName>
    </recommendedName>
</protein>
<dbReference type="EMBL" id="BMFO01000003">
    <property type="protein sequence ID" value="GGF94615.1"/>
    <property type="molecule type" value="Genomic_DNA"/>
</dbReference>
<dbReference type="InterPro" id="IPR003386">
    <property type="entry name" value="LACT/PDAT_acylTrfase"/>
</dbReference>
<sequence length="446" mass="50396">MMKTSAKILLLTLAVLTGGCLSFNKRPDLDLLYRSSHLNDNSTPVIIIPGLMGTTLVNGKGEEVWPKSVGNIAFSRFDDIALDENKDIRPGGLFDAIAGVDFYGTLVTTLEKAGRYQKGEPGTPVMNKNRRRYYVLLYDWRKSNFDAVNQLHALVEQIRHDYGKPDLQVDIIAHSNGGLIARYYLQYGPQDAASRIKPTPWNEGDSRIRRIAMLGTPNLGSVISVSRLYRGFRLGLREIPPHILSYFATPFETLPNPKANAFIDANGTTVDLDIYDVSLWHKNRWSVFSEEVRQQVRREYPDAERRLALLDERFITNLENGRHFQSALAVPLADGRVQFAVFGGDCELTASRAVVEANGKGLRLAFQESEIAGKRRNVDYARLMQAPGDGLVTRESQLARASNIYLNQSMDRDLFPVSQTMFFCEKHDRLTSNPYFQNNLLYFILH</sequence>
<reference evidence="1" key="1">
    <citation type="journal article" date="2014" name="Int. J. Syst. Evol. Microbiol.">
        <title>Complete genome sequence of Corynebacterium casei LMG S-19264T (=DSM 44701T), isolated from a smear-ripened cheese.</title>
        <authorList>
            <consortium name="US DOE Joint Genome Institute (JGI-PGF)"/>
            <person name="Walter F."/>
            <person name="Albersmeier A."/>
            <person name="Kalinowski J."/>
            <person name="Ruckert C."/>
        </authorList>
    </citation>
    <scope>NUCLEOTIDE SEQUENCE</scope>
    <source>
        <strain evidence="1">CGMCC 1.12726</strain>
    </source>
</reference>
<evidence type="ECO:0000313" key="1">
    <source>
        <dbReference type="EMBL" id="GGF94615.1"/>
    </source>
</evidence>
<dbReference type="Pfam" id="PF02450">
    <property type="entry name" value="LCAT"/>
    <property type="match status" value="1"/>
</dbReference>
<gene>
    <name evidence="1" type="ORF">GCM10010960_15410</name>
</gene>
<keyword evidence="2" id="KW-1185">Reference proteome</keyword>
<comment type="caution">
    <text evidence="1">The sequence shown here is derived from an EMBL/GenBank/DDBJ whole genome shotgun (WGS) entry which is preliminary data.</text>
</comment>
<organism evidence="1 2">
    <name type="scientific">Arenimonas maotaiensis</name>
    <dbReference type="NCBI Taxonomy" id="1446479"/>
    <lineage>
        <taxon>Bacteria</taxon>
        <taxon>Pseudomonadati</taxon>
        <taxon>Pseudomonadota</taxon>
        <taxon>Gammaproteobacteria</taxon>
        <taxon>Lysobacterales</taxon>
        <taxon>Lysobacteraceae</taxon>
        <taxon>Arenimonas</taxon>
    </lineage>
</organism>